<dbReference type="GO" id="GO:0005524">
    <property type="term" value="F:ATP binding"/>
    <property type="evidence" value="ECO:0007669"/>
    <property type="project" value="UniProtKB-KW"/>
</dbReference>
<evidence type="ECO:0000313" key="8">
    <source>
        <dbReference type="Proteomes" id="UP001595710"/>
    </source>
</evidence>
<evidence type="ECO:0000256" key="5">
    <source>
        <dbReference type="ARBA" id="ARBA00037066"/>
    </source>
</evidence>
<dbReference type="CDD" id="cd03214">
    <property type="entry name" value="ABC_Iron-Siderophores_B12_Hemin"/>
    <property type="match status" value="1"/>
</dbReference>
<organism evidence="7 8">
    <name type="scientific">Reinekea marina</name>
    <dbReference type="NCBI Taxonomy" id="1310421"/>
    <lineage>
        <taxon>Bacteria</taxon>
        <taxon>Pseudomonadati</taxon>
        <taxon>Pseudomonadota</taxon>
        <taxon>Gammaproteobacteria</taxon>
        <taxon>Oceanospirillales</taxon>
        <taxon>Saccharospirillaceae</taxon>
        <taxon>Reinekea</taxon>
    </lineage>
</organism>
<dbReference type="EMBL" id="JBHRYN010000002">
    <property type="protein sequence ID" value="MFC3700079.1"/>
    <property type="molecule type" value="Genomic_DNA"/>
</dbReference>
<protein>
    <submittedName>
        <fullName evidence="7">ABC transporter ATP-binding protein</fullName>
    </submittedName>
</protein>
<evidence type="ECO:0000256" key="3">
    <source>
        <dbReference type="ARBA" id="ARBA00022840"/>
    </source>
</evidence>
<evidence type="ECO:0000259" key="6">
    <source>
        <dbReference type="PROSITE" id="PS50893"/>
    </source>
</evidence>
<evidence type="ECO:0000256" key="4">
    <source>
        <dbReference type="ARBA" id="ARBA00022967"/>
    </source>
</evidence>
<dbReference type="PANTHER" id="PTHR42794">
    <property type="entry name" value="HEMIN IMPORT ATP-BINDING PROTEIN HMUV"/>
    <property type="match status" value="1"/>
</dbReference>
<accession>A0ABV7WMM2</accession>
<dbReference type="RefSeq" id="WP_290282915.1">
    <property type="nucleotide sequence ID" value="NZ_JAUFQI010000001.1"/>
</dbReference>
<keyword evidence="4" id="KW-1278">Translocase</keyword>
<dbReference type="SUPFAM" id="SSF52540">
    <property type="entry name" value="P-loop containing nucleoside triphosphate hydrolases"/>
    <property type="match status" value="1"/>
</dbReference>
<dbReference type="PANTHER" id="PTHR42794:SF1">
    <property type="entry name" value="HEMIN IMPORT ATP-BINDING PROTEIN HMUV"/>
    <property type="match status" value="1"/>
</dbReference>
<evidence type="ECO:0000313" key="7">
    <source>
        <dbReference type="EMBL" id="MFC3700079.1"/>
    </source>
</evidence>
<dbReference type="InterPro" id="IPR027417">
    <property type="entry name" value="P-loop_NTPase"/>
</dbReference>
<name>A0ABV7WMM2_9GAMM</name>
<dbReference type="InterPro" id="IPR003439">
    <property type="entry name" value="ABC_transporter-like_ATP-bd"/>
</dbReference>
<feature type="domain" description="ABC transporter" evidence="6">
    <location>
        <begin position="7"/>
        <end position="242"/>
    </location>
</feature>
<comment type="function">
    <text evidence="5">Part of the ABC transporter complex HmuTUV involved in hemin import. Responsible for energy coupling to the transport system.</text>
</comment>
<dbReference type="PROSITE" id="PS50893">
    <property type="entry name" value="ABC_TRANSPORTER_2"/>
    <property type="match status" value="1"/>
</dbReference>
<evidence type="ECO:0000256" key="2">
    <source>
        <dbReference type="ARBA" id="ARBA00022741"/>
    </source>
</evidence>
<dbReference type="Proteomes" id="UP001595710">
    <property type="component" value="Unassembled WGS sequence"/>
</dbReference>
<keyword evidence="1" id="KW-0813">Transport</keyword>
<dbReference type="Pfam" id="PF00005">
    <property type="entry name" value="ABC_tran"/>
    <property type="match status" value="1"/>
</dbReference>
<gene>
    <name evidence="7" type="ORF">ACFOND_00390</name>
</gene>
<proteinExistence type="predicted"/>
<keyword evidence="2" id="KW-0547">Nucleotide-binding</keyword>
<keyword evidence="8" id="KW-1185">Reference proteome</keyword>
<sequence>MNQQAFLEVKSLQFSKSGHTLLEDISFAIQTGELIGIIGPNGAGKSTLLKCMIEFYKKDAGHIRLNGKDTDSFNHNQRAQQMAYLSQYPESAFPFSVEETILLGANAALEAGKLSKLEAQTKAKQLANNLGIENLWSRKLTELSGGETQLVHFARILLQETPLVLLDEPTASLDIGHETQLMNLLRARCNQGTTTLVALHNLNTAAAFCDRLVLLDKGKLIAVNTPDEVITEQRICQLYDQPILVTPHPISGTITVLPKRIHN</sequence>
<dbReference type="SMART" id="SM00382">
    <property type="entry name" value="AAA"/>
    <property type="match status" value="1"/>
</dbReference>
<dbReference type="Gene3D" id="3.40.50.300">
    <property type="entry name" value="P-loop containing nucleotide triphosphate hydrolases"/>
    <property type="match status" value="1"/>
</dbReference>
<reference evidence="8" key="1">
    <citation type="journal article" date="2019" name="Int. J. Syst. Evol. Microbiol.">
        <title>The Global Catalogue of Microorganisms (GCM) 10K type strain sequencing project: providing services to taxonomists for standard genome sequencing and annotation.</title>
        <authorList>
            <consortium name="The Broad Institute Genomics Platform"/>
            <consortium name="The Broad Institute Genome Sequencing Center for Infectious Disease"/>
            <person name="Wu L."/>
            <person name="Ma J."/>
        </authorList>
    </citation>
    <scope>NUCLEOTIDE SEQUENCE [LARGE SCALE GENOMIC DNA]</scope>
    <source>
        <strain evidence="8">CECT 8288</strain>
    </source>
</reference>
<evidence type="ECO:0000256" key="1">
    <source>
        <dbReference type="ARBA" id="ARBA00022448"/>
    </source>
</evidence>
<comment type="caution">
    <text evidence="7">The sequence shown here is derived from an EMBL/GenBank/DDBJ whole genome shotgun (WGS) entry which is preliminary data.</text>
</comment>
<dbReference type="InterPro" id="IPR003593">
    <property type="entry name" value="AAA+_ATPase"/>
</dbReference>
<keyword evidence="3 7" id="KW-0067">ATP-binding</keyword>